<dbReference type="AlphaFoldDB" id="A0A0L9UCL6"/>
<protein>
    <submittedName>
        <fullName evidence="1">Uncharacterized protein</fullName>
    </submittedName>
</protein>
<evidence type="ECO:0000313" key="1">
    <source>
        <dbReference type="EMBL" id="KOM40483.1"/>
    </source>
</evidence>
<accession>A0A0L9UCL6</accession>
<evidence type="ECO:0000313" key="2">
    <source>
        <dbReference type="Proteomes" id="UP000053144"/>
    </source>
</evidence>
<gene>
    <name evidence="1" type="ORF">LR48_Vigan04g068100</name>
</gene>
<dbReference type="Proteomes" id="UP000053144">
    <property type="component" value="Chromosome 4"/>
</dbReference>
<organism evidence="1 2">
    <name type="scientific">Phaseolus angularis</name>
    <name type="common">Azuki bean</name>
    <name type="synonym">Vigna angularis</name>
    <dbReference type="NCBI Taxonomy" id="3914"/>
    <lineage>
        <taxon>Eukaryota</taxon>
        <taxon>Viridiplantae</taxon>
        <taxon>Streptophyta</taxon>
        <taxon>Embryophyta</taxon>
        <taxon>Tracheophyta</taxon>
        <taxon>Spermatophyta</taxon>
        <taxon>Magnoliopsida</taxon>
        <taxon>eudicotyledons</taxon>
        <taxon>Gunneridae</taxon>
        <taxon>Pentapetalae</taxon>
        <taxon>rosids</taxon>
        <taxon>fabids</taxon>
        <taxon>Fabales</taxon>
        <taxon>Fabaceae</taxon>
        <taxon>Papilionoideae</taxon>
        <taxon>50 kb inversion clade</taxon>
        <taxon>NPAAA clade</taxon>
        <taxon>indigoferoid/millettioid clade</taxon>
        <taxon>Phaseoleae</taxon>
        <taxon>Vigna</taxon>
    </lineage>
</organism>
<dbReference type="EMBL" id="CM003374">
    <property type="protein sequence ID" value="KOM40483.1"/>
    <property type="molecule type" value="Genomic_DNA"/>
</dbReference>
<dbReference type="Gramene" id="KOM40483">
    <property type="protein sequence ID" value="KOM40483"/>
    <property type="gene ID" value="LR48_Vigan04g068100"/>
</dbReference>
<name>A0A0L9UCL6_PHAAN</name>
<sequence>MNMMKVANFLGKVDLYAVHGVDHAEVVEDYVNHISFLCEAEAPASSGKGSGVGGFSHLECGDEGNMDEGELVSGGELMGTNDGLKVEVDIEGEVEVDIEGGVKLEISGRKEVEQIVGEEVDGGVEVDKYGGVQEEVVVESEDGVDNLEEVEVENKTP</sequence>
<reference evidence="2" key="1">
    <citation type="journal article" date="2015" name="Proc. Natl. Acad. Sci. U.S.A.">
        <title>Genome sequencing of adzuki bean (Vigna angularis) provides insight into high starch and low fat accumulation and domestication.</title>
        <authorList>
            <person name="Yang K."/>
            <person name="Tian Z."/>
            <person name="Chen C."/>
            <person name="Luo L."/>
            <person name="Zhao B."/>
            <person name="Wang Z."/>
            <person name="Yu L."/>
            <person name="Li Y."/>
            <person name="Sun Y."/>
            <person name="Li W."/>
            <person name="Chen Y."/>
            <person name="Li Y."/>
            <person name="Zhang Y."/>
            <person name="Ai D."/>
            <person name="Zhao J."/>
            <person name="Shang C."/>
            <person name="Ma Y."/>
            <person name="Wu B."/>
            <person name="Wang M."/>
            <person name="Gao L."/>
            <person name="Sun D."/>
            <person name="Zhang P."/>
            <person name="Guo F."/>
            <person name="Wang W."/>
            <person name="Li Y."/>
            <person name="Wang J."/>
            <person name="Varshney R.K."/>
            <person name="Wang J."/>
            <person name="Ling H.Q."/>
            <person name="Wan P."/>
        </authorList>
    </citation>
    <scope>NUCLEOTIDE SEQUENCE</scope>
    <source>
        <strain evidence="2">cv. Jingnong 6</strain>
    </source>
</reference>
<proteinExistence type="predicted"/>